<evidence type="ECO:0000259" key="2">
    <source>
        <dbReference type="PROSITE" id="PS50177"/>
    </source>
</evidence>
<dbReference type="Pfam" id="PF02136">
    <property type="entry name" value="NTF2"/>
    <property type="match status" value="1"/>
</dbReference>
<keyword evidence="1" id="KW-0963">Cytoplasm</keyword>
<evidence type="ECO:0000256" key="1">
    <source>
        <dbReference type="RuleBase" id="RU369002"/>
    </source>
</evidence>
<dbReference type="GO" id="GO:0005634">
    <property type="term" value="C:nucleus"/>
    <property type="evidence" value="ECO:0007669"/>
    <property type="project" value="UniProtKB-SubCell"/>
</dbReference>
<dbReference type="GO" id="GO:0051028">
    <property type="term" value="P:mRNA transport"/>
    <property type="evidence" value="ECO:0007669"/>
    <property type="project" value="UniProtKB-UniRule"/>
</dbReference>
<keyword evidence="3" id="KW-1185">Reference proteome</keyword>
<dbReference type="Proteomes" id="UP000887540">
    <property type="component" value="Unplaced"/>
</dbReference>
<feature type="domain" description="NTF2" evidence="2">
    <location>
        <begin position="15"/>
        <end position="127"/>
    </location>
</feature>
<dbReference type="GO" id="GO:0006913">
    <property type="term" value="P:nucleocytoplasmic transport"/>
    <property type="evidence" value="ECO:0007669"/>
    <property type="project" value="UniProtKB-UniRule"/>
</dbReference>
<keyword evidence="1" id="KW-0653">Protein transport</keyword>
<dbReference type="InterPro" id="IPR002075">
    <property type="entry name" value="NTF2_dom"/>
</dbReference>
<sequence length="129" mass="14825">MTANIRRTDEEICRDALKFVTIYNESADSRREKMSLLYSSAEPTLVFNGNCMQGTQQIQEFWSGLPSTEHELKCSDVQKLPSEAEKILLVQNMGTVSINGLTHGYSQTLFLIFEDGNYRIKSDRYRFID</sequence>
<reference evidence="4" key="1">
    <citation type="submission" date="2022-11" db="UniProtKB">
        <authorList>
            <consortium name="WormBaseParasite"/>
        </authorList>
    </citation>
    <scope>IDENTIFICATION</scope>
</reference>
<dbReference type="GO" id="GO:0015031">
    <property type="term" value="P:protein transport"/>
    <property type="evidence" value="ECO:0007669"/>
    <property type="project" value="UniProtKB-KW"/>
</dbReference>
<dbReference type="GO" id="GO:0005737">
    <property type="term" value="C:cytoplasm"/>
    <property type="evidence" value="ECO:0007669"/>
    <property type="project" value="UniProtKB-SubCell"/>
</dbReference>
<dbReference type="WBParaSite" id="ACRNAN_scaffold1291.g10488.t1">
    <property type="protein sequence ID" value="ACRNAN_scaffold1291.g10488.t1"/>
    <property type="gene ID" value="ACRNAN_scaffold1291.g10488"/>
</dbReference>
<dbReference type="AlphaFoldDB" id="A0A914CR17"/>
<keyword evidence="1" id="KW-0539">Nucleus</keyword>
<evidence type="ECO:0000313" key="4">
    <source>
        <dbReference type="WBParaSite" id="ACRNAN_scaffold1291.g10488.t1"/>
    </source>
</evidence>
<dbReference type="InterPro" id="IPR045875">
    <property type="entry name" value="NTF2"/>
</dbReference>
<accession>A0A914CR17</accession>
<dbReference type="PROSITE" id="PS50177">
    <property type="entry name" value="NTF2_DOMAIN"/>
    <property type="match status" value="1"/>
</dbReference>
<dbReference type="InterPro" id="IPR018222">
    <property type="entry name" value="Nuclear_transport_factor_2_euk"/>
</dbReference>
<dbReference type="InterPro" id="IPR032710">
    <property type="entry name" value="NTF2-like_dom_sf"/>
</dbReference>
<proteinExistence type="predicted"/>
<dbReference type="SUPFAM" id="SSF54427">
    <property type="entry name" value="NTF2-like"/>
    <property type="match status" value="1"/>
</dbReference>
<keyword evidence="1" id="KW-0813">Transport</keyword>
<comment type="function">
    <text evidence="1">Has a role in nuclear-cytoplasmic transport of proteins and mRNAs.</text>
</comment>
<organism evidence="3 4">
    <name type="scientific">Acrobeloides nanus</name>
    <dbReference type="NCBI Taxonomy" id="290746"/>
    <lineage>
        <taxon>Eukaryota</taxon>
        <taxon>Metazoa</taxon>
        <taxon>Ecdysozoa</taxon>
        <taxon>Nematoda</taxon>
        <taxon>Chromadorea</taxon>
        <taxon>Rhabditida</taxon>
        <taxon>Tylenchina</taxon>
        <taxon>Cephalobomorpha</taxon>
        <taxon>Cephaloboidea</taxon>
        <taxon>Cephalobidae</taxon>
        <taxon>Acrobeloides</taxon>
    </lineage>
</organism>
<name>A0A914CR17_9BILA</name>
<dbReference type="PANTHER" id="PTHR12612">
    <property type="entry name" value="NUCLEAR TRANSPORT FACTOR 2"/>
    <property type="match status" value="1"/>
</dbReference>
<protein>
    <recommendedName>
        <fullName evidence="1">Nuclear transport factor 2</fullName>
        <shortName evidence="1">NTF-2</shortName>
    </recommendedName>
</protein>
<comment type="subcellular location">
    <subcellularLocation>
        <location evidence="1">Cytoplasm</location>
    </subcellularLocation>
    <subcellularLocation>
        <location evidence="1">Nucleus</location>
    </subcellularLocation>
</comment>
<evidence type="ECO:0000313" key="3">
    <source>
        <dbReference type="Proteomes" id="UP000887540"/>
    </source>
</evidence>
<dbReference type="Gene3D" id="3.10.450.50">
    <property type="match status" value="1"/>
</dbReference>